<dbReference type="GO" id="GO:0016020">
    <property type="term" value="C:membrane"/>
    <property type="evidence" value="ECO:0007669"/>
    <property type="project" value="UniProtKB-SubCell"/>
</dbReference>
<dbReference type="EMBL" id="JAUCMV010000003">
    <property type="protein sequence ID" value="KAK0414194.1"/>
    <property type="molecule type" value="Genomic_DNA"/>
</dbReference>
<comment type="subcellular location">
    <subcellularLocation>
        <location evidence="1">Membrane</location>
    </subcellularLocation>
</comment>
<name>A0AA39HZN9_9BILA</name>
<dbReference type="InterPro" id="IPR019430">
    <property type="entry name" value="7TM_GPCR_serpentine_rcpt_Srx"/>
</dbReference>
<evidence type="ECO:0000256" key="2">
    <source>
        <dbReference type="ARBA" id="ARBA00022692"/>
    </source>
</evidence>
<evidence type="ECO:0000259" key="6">
    <source>
        <dbReference type="PROSITE" id="PS50262"/>
    </source>
</evidence>
<dbReference type="SUPFAM" id="SSF81321">
    <property type="entry name" value="Family A G protein-coupled receptor-like"/>
    <property type="match status" value="1"/>
</dbReference>
<feature type="transmembrane region" description="Helical" evidence="5">
    <location>
        <begin position="174"/>
        <end position="195"/>
    </location>
</feature>
<keyword evidence="4 5" id="KW-0472">Membrane</keyword>
<feature type="transmembrane region" description="Helical" evidence="5">
    <location>
        <begin position="216"/>
        <end position="234"/>
    </location>
</feature>
<gene>
    <name evidence="7" type="ORF">QR680_007196</name>
</gene>
<accession>A0AA39HZN9</accession>
<protein>
    <recommendedName>
        <fullName evidence="6">G-protein coupled receptors family 1 profile domain-containing protein</fullName>
    </recommendedName>
</protein>
<dbReference type="Pfam" id="PF10328">
    <property type="entry name" value="7TM_GPCR_Srx"/>
    <property type="match status" value="1"/>
</dbReference>
<feature type="transmembrane region" description="Helical" evidence="5">
    <location>
        <begin position="84"/>
        <end position="110"/>
    </location>
</feature>
<dbReference type="PANTHER" id="PTHR23017">
    <property type="entry name" value="SERPENTINE RECEPTOR, CLASS X"/>
    <property type="match status" value="1"/>
</dbReference>
<sequence length="301" mass="34148">MEFDALKACCVVLPISIVGLSINGTVAFAVRRSRSFGFAFGSLMLSQVIANIGNQIIYLLFVGLLTLIQPSWHDMYWARRSGQFLVFFFNASVFAHLFAAINRALVIIFPIKAIKFYGDEKITKISITIIWTLAMANSAIYWIPTCSMRFDPVAFGFLYAETYCGYITEHFTDFGVSITVVTAITVIDLVSFLFLRRLRNLNPRRKQREIRFFAQACIQSALLVLSTLFFFYFYKFSPNPWYVFTSTTLAWELVHTLDGAVVFAFNSEVRNIIVKTLLRKKTAVGSRPTSVAGSKVFLPTR</sequence>
<evidence type="ECO:0000256" key="1">
    <source>
        <dbReference type="ARBA" id="ARBA00004370"/>
    </source>
</evidence>
<keyword evidence="3 5" id="KW-1133">Transmembrane helix</keyword>
<feature type="transmembrane region" description="Helical" evidence="5">
    <location>
        <begin position="12"/>
        <end position="31"/>
    </location>
</feature>
<feature type="transmembrane region" description="Helical" evidence="5">
    <location>
        <begin position="122"/>
        <end position="143"/>
    </location>
</feature>
<keyword evidence="2 5" id="KW-0812">Transmembrane</keyword>
<organism evidence="7 8">
    <name type="scientific">Steinernema hermaphroditum</name>
    <dbReference type="NCBI Taxonomy" id="289476"/>
    <lineage>
        <taxon>Eukaryota</taxon>
        <taxon>Metazoa</taxon>
        <taxon>Ecdysozoa</taxon>
        <taxon>Nematoda</taxon>
        <taxon>Chromadorea</taxon>
        <taxon>Rhabditida</taxon>
        <taxon>Tylenchina</taxon>
        <taxon>Panagrolaimomorpha</taxon>
        <taxon>Strongyloidoidea</taxon>
        <taxon>Steinernematidae</taxon>
        <taxon>Steinernema</taxon>
    </lineage>
</organism>
<dbReference type="InterPro" id="IPR017452">
    <property type="entry name" value="GPCR_Rhodpsn_7TM"/>
</dbReference>
<keyword evidence="8" id="KW-1185">Reference proteome</keyword>
<comment type="caution">
    <text evidence="7">The sequence shown here is derived from an EMBL/GenBank/DDBJ whole genome shotgun (WGS) entry which is preliminary data.</text>
</comment>
<evidence type="ECO:0000256" key="5">
    <source>
        <dbReference type="SAM" id="Phobius"/>
    </source>
</evidence>
<evidence type="ECO:0000313" key="8">
    <source>
        <dbReference type="Proteomes" id="UP001175271"/>
    </source>
</evidence>
<dbReference type="PROSITE" id="PS50262">
    <property type="entry name" value="G_PROTEIN_RECEP_F1_2"/>
    <property type="match status" value="1"/>
</dbReference>
<proteinExistence type="predicted"/>
<feature type="transmembrane region" description="Helical" evidence="5">
    <location>
        <begin position="52"/>
        <end position="72"/>
    </location>
</feature>
<reference evidence="7" key="1">
    <citation type="submission" date="2023-06" db="EMBL/GenBank/DDBJ databases">
        <title>Genomic analysis of the entomopathogenic nematode Steinernema hermaphroditum.</title>
        <authorList>
            <person name="Schwarz E.M."/>
            <person name="Heppert J.K."/>
            <person name="Baniya A."/>
            <person name="Schwartz H.T."/>
            <person name="Tan C.-H."/>
            <person name="Antoshechkin I."/>
            <person name="Sternberg P.W."/>
            <person name="Goodrich-Blair H."/>
            <person name="Dillman A.R."/>
        </authorList>
    </citation>
    <scope>NUCLEOTIDE SEQUENCE</scope>
    <source>
        <strain evidence="7">PS9179</strain>
        <tissue evidence="7">Whole animal</tissue>
    </source>
</reference>
<evidence type="ECO:0000313" key="7">
    <source>
        <dbReference type="EMBL" id="KAK0414194.1"/>
    </source>
</evidence>
<dbReference type="PANTHER" id="PTHR23017:SF3">
    <property type="entry name" value="G-PROTEIN COUPLED RECEPTORS FAMILY 1 PROFILE DOMAIN-CONTAINING PROTEIN"/>
    <property type="match status" value="1"/>
</dbReference>
<dbReference type="AlphaFoldDB" id="A0AA39HZN9"/>
<evidence type="ECO:0000256" key="4">
    <source>
        <dbReference type="ARBA" id="ARBA00023136"/>
    </source>
</evidence>
<feature type="domain" description="G-protein coupled receptors family 1 profile" evidence="6">
    <location>
        <begin position="22"/>
        <end position="238"/>
    </location>
</feature>
<evidence type="ECO:0000256" key="3">
    <source>
        <dbReference type="ARBA" id="ARBA00022989"/>
    </source>
</evidence>
<dbReference type="Proteomes" id="UP001175271">
    <property type="component" value="Unassembled WGS sequence"/>
</dbReference>
<dbReference type="Gene3D" id="1.20.1070.10">
    <property type="entry name" value="Rhodopsin 7-helix transmembrane proteins"/>
    <property type="match status" value="1"/>
</dbReference>